<dbReference type="Proteomes" id="UP000239772">
    <property type="component" value="Unassembled WGS sequence"/>
</dbReference>
<evidence type="ECO:0000313" key="3">
    <source>
        <dbReference type="Proteomes" id="UP000239772"/>
    </source>
</evidence>
<keyword evidence="3" id="KW-1185">Reference proteome</keyword>
<dbReference type="InterPro" id="IPR004843">
    <property type="entry name" value="Calcineurin-like_PHP"/>
</dbReference>
<dbReference type="GO" id="GO:0005737">
    <property type="term" value="C:cytoplasm"/>
    <property type="evidence" value="ECO:0007669"/>
    <property type="project" value="TreeGrafter"/>
</dbReference>
<dbReference type="GO" id="GO:0008803">
    <property type="term" value="F:bis(5'-nucleosyl)-tetraphosphatase (symmetrical) activity"/>
    <property type="evidence" value="ECO:0007669"/>
    <property type="project" value="TreeGrafter"/>
</dbReference>
<dbReference type="GO" id="GO:0110154">
    <property type="term" value="P:RNA decapping"/>
    <property type="evidence" value="ECO:0007669"/>
    <property type="project" value="TreeGrafter"/>
</dbReference>
<dbReference type="EMBL" id="PVZS01000031">
    <property type="protein sequence ID" value="PSC03144.1"/>
    <property type="molecule type" value="Genomic_DNA"/>
</dbReference>
<gene>
    <name evidence="2" type="ORF">SLNSH_20565</name>
</gene>
<comment type="caution">
    <text evidence="2">The sequence shown here is derived from an EMBL/GenBank/DDBJ whole genome shotgun (WGS) entry which is preliminary data.</text>
</comment>
<dbReference type="Pfam" id="PF00149">
    <property type="entry name" value="Metallophos"/>
    <property type="match status" value="1"/>
</dbReference>
<feature type="domain" description="Calcineurin-like phosphoesterase" evidence="1">
    <location>
        <begin position="1"/>
        <end position="189"/>
    </location>
</feature>
<dbReference type="AlphaFoldDB" id="A0A2T1HNA8"/>
<organism evidence="2 3">
    <name type="scientific">Alsobacter soli</name>
    <dbReference type="NCBI Taxonomy" id="2109933"/>
    <lineage>
        <taxon>Bacteria</taxon>
        <taxon>Pseudomonadati</taxon>
        <taxon>Pseudomonadota</taxon>
        <taxon>Alphaproteobacteria</taxon>
        <taxon>Hyphomicrobiales</taxon>
        <taxon>Alsobacteraceae</taxon>
        <taxon>Alsobacter</taxon>
    </lineage>
</organism>
<dbReference type="PANTHER" id="PTHR42850">
    <property type="entry name" value="METALLOPHOSPHOESTERASE"/>
    <property type="match status" value="1"/>
</dbReference>
<sequence>MGDVHGRADLLAEKFAAIDADLAARPAASHVEILLGDYVDRGPRARDVIGLILARRRGGCLEALAGNHEELFLRFLDGDLTLQHWREMGGAETLLSYGLAAPRLFHSLDEEISFTRRCQEAVPADHVTFLRTLPTHREVGDYFFVHAGVRPQAPLAEQSLEDLLWIRNEFLDWSGGFGRIVVHGHTPVGRPEVRSNRINLDTGAYITGVLTCLVLEGSRLHFL</sequence>
<evidence type="ECO:0000259" key="1">
    <source>
        <dbReference type="Pfam" id="PF00149"/>
    </source>
</evidence>
<protein>
    <submittedName>
        <fullName evidence="2">Serine/threonine protein phosphatase</fullName>
    </submittedName>
</protein>
<dbReference type="OrthoDB" id="9807890at2"/>
<proteinExistence type="predicted"/>
<reference evidence="3" key="1">
    <citation type="submission" date="2018-03" db="EMBL/GenBank/DDBJ databases">
        <authorList>
            <person name="Sun L."/>
            <person name="Liu H."/>
            <person name="Chen W."/>
            <person name="Huang K."/>
            <person name="Liu W."/>
            <person name="Gao X."/>
        </authorList>
    </citation>
    <scope>NUCLEOTIDE SEQUENCE [LARGE SCALE GENOMIC DNA]</scope>
    <source>
        <strain evidence="3">SH9</strain>
    </source>
</reference>
<dbReference type="InterPro" id="IPR050126">
    <property type="entry name" value="Ap4A_hydrolase"/>
</dbReference>
<dbReference type="GO" id="GO:0016791">
    <property type="term" value="F:phosphatase activity"/>
    <property type="evidence" value="ECO:0007669"/>
    <property type="project" value="TreeGrafter"/>
</dbReference>
<evidence type="ECO:0000313" key="2">
    <source>
        <dbReference type="EMBL" id="PSC03144.1"/>
    </source>
</evidence>
<dbReference type="PANTHER" id="PTHR42850:SF4">
    <property type="entry name" value="ZINC-DEPENDENT ENDOPOLYPHOSPHATASE"/>
    <property type="match status" value="1"/>
</dbReference>
<dbReference type="InterPro" id="IPR029052">
    <property type="entry name" value="Metallo-depent_PP-like"/>
</dbReference>
<accession>A0A2T1HNA8</accession>
<dbReference type="Gene3D" id="3.60.21.10">
    <property type="match status" value="1"/>
</dbReference>
<name>A0A2T1HNA8_9HYPH</name>
<dbReference type="SUPFAM" id="SSF56300">
    <property type="entry name" value="Metallo-dependent phosphatases"/>
    <property type="match status" value="1"/>
</dbReference>